<reference evidence="1 2" key="1">
    <citation type="journal article" date="2012" name="J. Bacteriol.">
        <title>Draft Genome Sequence of Plant Growth-Promoting Rhizobium Mesorhizobium amorphae, Isolated from Zinc-Lead Mine Tailings.</title>
        <authorList>
            <person name="Hao X."/>
            <person name="Lin Y."/>
            <person name="Johnstone L."/>
            <person name="Baltrus D.A."/>
            <person name="Miller S.J."/>
            <person name="Wei G."/>
            <person name="Rensing C."/>
        </authorList>
    </citation>
    <scope>NUCLEOTIDE SEQUENCE [LARGE SCALE GENOMIC DNA]</scope>
    <source>
        <strain evidence="1 2">CCNWGS0123</strain>
    </source>
</reference>
<keyword evidence="2" id="KW-1185">Reference proteome</keyword>
<protein>
    <submittedName>
        <fullName evidence="1">Uncharacterized protein</fullName>
    </submittedName>
</protein>
<organism evidence="1 2">
    <name type="scientific">Mesorhizobium amorphae CCNWGS0123</name>
    <dbReference type="NCBI Taxonomy" id="1082933"/>
    <lineage>
        <taxon>Bacteria</taxon>
        <taxon>Pseudomonadati</taxon>
        <taxon>Pseudomonadota</taxon>
        <taxon>Alphaproteobacteria</taxon>
        <taxon>Hyphomicrobiales</taxon>
        <taxon>Phyllobacteriaceae</taxon>
        <taxon>Mesorhizobium</taxon>
    </lineage>
</organism>
<name>G6Y3X0_9HYPH</name>
<sequence length="34" mass="3875">MTINWLRKDRFGASASEMPRIGKSSRTLGWFSST</sequence>
<evidence type="ECO:0000313" key="2">
    <source>
        <dbReference type="Proteomes" id="UP000002949"/>
    </source>
</evidence>
<dbReference type="Proteomes" id="UP000002949">
    <property type="component" value="Unassembled WGS sequence"/>
</dbReference>
<evidence type="ECO:0000313" key="1">
    <source>
        <dbReference type="EMBL" id="EHH13584.1"/>
    </source>
</evidence>
<dbReference type="AlphaFoldDB" id="G6Y3X0"/>
<dbReference type="EMBL" id="AGSN01000038">
    <property type="protein sequence ID" value="EHH13584.1"/>
    <property type="molecule type" value="Genomic_DNA"/>
</dbReference>
<proteinExistence type="predicted"/>
<gene>
    <name evidence="1" type="ORF">MEA186_03114</name>
</gene>
<accession>G6Y3X0</accession>